<reference evidence="5 6" key="1">
    <citation type="submission" date="2019-08" db="EMBL/GenBank/DDBJ databases">
        <title>Lentzea from Indian Himalayas.</title>
        <authorList>
            <person name="Mandal S."/>
            <person name="Mallick Gupta A."/>
            <person name="Maiti P.K."/>
            <person name="Sarkar J."/>
            <person name="Mandal S."/>
        </authorList>
    </citation>
    <scope>NUCLEOTIDE SEQUENCE [LARGE SCALE GENOMIC DNA]</scope>
    <source>
        <strain evidence="5 6">PSKA42</strain>
    </source>
</reference>
<proteinExistence type="predicted"/>
<dbReference type="Pfam" id="PF08007">
    <property type="entry name" value="JmjC_2"/>
    <property type="match status" value="1"/>
</dbReference>
<evidence type="ECO:0000313" key="5">
    <source>
        <dbReference type="EMBL" id="NKE58777.1"/>
    </source>
</evidence>
<evidence type="ECO:0000313" key="6">
    <source>
        <dbReference type="Proteomes" id="UP001515943"/>
    </source>
</evidence>
<comment type="caution">
    <text evidence="5">The sequence shown here is derived from an EMBL/GenBank/DDBJ whole genome shotgun (WGS) entry which is preliminary data.</text>
</comment>
<dbReference type="Gene3D" id="2.60.120.650">
    <property type="entry name" value="Cupin"/>
    <property type="match status" value="1"/>
</dbReference>
<evidence type="ECO:0000259" key="4">
    <source>
        <dbReference type="PROSITE" id="PS51184"/>
    </source>
</evidence>
<evidence type="ECO:0000256" key="2">
    <source>
        <dbReference type="ARBA" id="ARBA00022723"/>
    </source>
</evidence>
<dbReference type="InterPro" id="IPR003347">
    <property type="entry name" value="JmjC_dom"/>
</dbReference>
<protein>
    <submittedName>
        <fullName evidence="5">Cupin</fullName>
    </submittedName>
</protein>
<keyword evidence="6" id="KW-1185">Reference proteome</keyword>
<accession>A0ABX1FJL0</accession>
<organism evidence="5 6">
    <name type="scientific">Lentzea indica</name>
    <dbReference type="NCBI Taxonomy" id="2604800"/>
    <lineage>
        <taxon>Bacteria</taxon>
        <taxon>Bacillati</taxon>
        <taxon>Actinomycetota</taxon>
        <taxon>Actinomycetes</taxon>
        <taxon>Pseudonocardiales</taxon>
        <taxon>Pseudonocardiaceae</taxon>
        <taxon>Lentzea</taxon>
    </lineage>
</organism>
<comment type="cofactor">
    <cofactor evidence="1">
        <name>Fe(2+)</name>
        <dbReference type="ChEBI" id="CHEBI:29033"/>
    </cofactor>
</comment>
<dbReference type="SUPFAM" id="SSF51197">
    <property type="entry name" value="Clavaminate synthase-like"/>
    <property type="match status" value="1"/>
</dbReference>
<dbReference type="PROSITE" id="PS51184">
    <property type="entry name" value="JMJC"/>
    <property type="match status" value="1"/>
</dbReference>
<keyword evidence="3" id="KW-0408">Iron</keyword>
<evidence type="ECO:0000256" key="3">
    <source>
        <dbReference type="ARBA" id="ARBA00023004"/>
    </source>
</evidence>
<dbReference type="PANTHER" id="PTHR13096:SF8">
    <property type="entry name" value="RIBOSOMAL OXYGENASE 1"/>
    <property type="match status" value="1"/>
</dbReference>
<keyword evidence="2" id="KW-0479">Metal-binding</keyword>
<dbReference type="InterPro" id="IPR039994">
    <property type="entry name" value="NO66-like"/>
</dbReference>
<evidence type="ECO:0000256" key="1">
    <source>
        <dbReference type="ARBA" id="ARBA00001954"/>
    </source>
</evidence>
<name>A0ABX1FJL0_9PSEU</name>
<dbReference type="EMBL" id="VSRL01000064">
    <property type="protein sequence ID" value="NKE58777.1"/>
    <property type="molecule type" value="Genomic_DNA"/>
</dbReference>
<dbReference type="Proteomes" id="UP001515943">
    <property type="component" value="Unassembled WGS sequence"/>
</dbReference>
<dbReference type="RefSeq" id="WP_167975432.1">
    <property type="nucleotide sequence ID" value="NZ_VSRL01000064.1"/>
</dbReference>
<sequence length="408" mass="45473">MEHLLVQSIEKALGWDSAAPLGRGFARGSVDDPELCERMLTPQGLLDIAMRRSLSPPQFRCFQKGDELRPNQFLTPTVSRRGQSLPMANMDTLSHLMQAGCTLVVDGMDTFDPTMEVACRALQWWSHELVQVNTYLTTADAAGFGLHWDDHDVVVVQLAGEKSWEVRGASREAPMYRDASPNSEPSEDIEWAGTMQPGDVMHIPRGYWHTATRTDKDDNGYSLHATFGFVKRTGVDWAAWLADRMRTDLLFRIDLDRFGAKDDQEVQHNVLYAELLRHTESLTIPSYLSAREREQPPVRYVHTGGLFGPVTDVVCVTPFPPHIQVRGDEVTVLAVGKRLRLARRAEDAVRLLLSGYPVSLERVAGLTGIDPTPLAETFMREGLCAELTEALHSAFTGLVPATHCLSTH</sequence>
<dbReference type="PANTHER" id="PTHR13096">
    <property type="entry name" value="MINA53 MYC INDUCED NUCLEAR ANTIGEN"/>
    <property type="match status" value="1"/>
</dbReference>
<gene>
    <name evidence="5" type="ORF">FXN61_18965</name>
</gene>
<feature type="domain" description="JmjC" evidence="4">
    <location>
        <begin position="101"/>
        <end position="246"/>
    </location>
</feature>